<evidence type="ECO:0000313" key="2">
    <source>
        <dbReference type="Proteomes" id="UP001164539"/>
    </source>
</evidence>
<dbReference type="Proteomes" id="UP001164539">
    <property type="component" value="Chromosome 3"/>
</dbReference>
<dbReference type="EMBL" id="CM051396">
    <property type="protein sequence ID" value="KAJ4722652.1"/>
    <property type="molecule type" value="Genomic_DNA"/>
</dbReference>
<organism evidence="1 2">
    <name type="scientific">Melia azedarach</name>
    <name type="common">Chinaberry tree</name>
    <dbReference type="NCBI Taxonomy" id="155640"/>
    <lineage>
        <taxon>Eukaryota</taxon>
        <taxon>Viridiplantae</taxon>
        <taxon>Streptophyta</taxon>
        <taxon>Embryophyta</taxon>
        <taxon>Tracheophyta</taxon>
        <taxon>Spermatophyta</taxon>
        <taxon>Magnoliopsida</taxon>
        <taxon>eudicotyledons</taxon>
        <taxon>Gunneridae</taxon>
        <taxon>Pentapetalae</taxon>
        <taxon>rosids</taxon>
        <taxon>malvids</taxon>
        <taxon>Sapindales</taxon>
        <taxon>Meliaceae</taxon>
        <taxon>Melia</taxon>
    </lineage>
</organism>
<proteinExistence type="predicted"/>
<reference evidence="1 2" key="1">
    <citation type="journal article" date="2023" name="Science">
        <title>Complex scaffold remodeling in plant triterpene biosynthesis.</title>
        <authorList>
            <person name="De La Pena R."/>
            <person name="Hodgson H."/>
            <person name="Liu J.C."/>
            <person name="Stephenson M.J."/>
            <person name="Martin A.C."/>
            <person name="Owen C."/>
            <person name="Harkess A."/>
            <person name="Leebens-Mack J."/>
            <person name="Jimenez L.E."/>
            <person name="Osbourn A."/>
            <person name="Sattely E.S."/>
        </authorList>
    </citation>
    <scope>NUCLEOTIDE SEQUENCE [LARGE SCALE GENOMIC DNA]</scope>
    <source>
        <strain evidence="2">cv. JPN11</strain>
        <tissue evidence="1">Leaf</tissue>
    </source>
</reference>
<accession>A0ACC1YGX1</accession>
<evidence type="ECO:0000313" key="1">
    <source>
        <dbReference type="EMBL" id="KAJ4722652.1"/>
    </source>
</evidence>
<sequence length="364" mass="41331">MGVTENSQTHERLQELKAFDESKGGVKGLVDSGITRIPRIFIRSKKDIAADYPNSSRPIGTQFTVPLVDFKDIIYRRDDVVYRVRQAAEAVGFFQVVNHGVAMEVLEGMLEAARGFHELPREVKEEYYSREAKRKVKYTSNFDLYQSKSANWRDTLFCAMGPEPLDPQELPLVCRDITKVYSKQVHKLGITLFELLSEALGLKRDYLLNMECTKAHCLLSHYYPACPEPELTMGTTKHSDPDFLTVLLQDHIEGLQVFHQNQWVDVPSVPGALVINIGDLLQLISNDKFKSVEHRVLANHIGPRVSVACFFTHLHSSTKNYGPIKELLSEDNPPVYRETTVQEFTAYYDSKGLDGIPALTHFKL</sequence>
<comment type="caution">
    <text evidence="1">The sequence shown here is derived from an EMBL/GenBank/DDBJ whole genome shotgun (WGS) entry which is preliminary data.</text>
</comment>
<gene>
    <name evidence="1" type="ORF">OWV82_006115</name>
</gene>
<keyword evidence="2" id="KW-1185">Reference proteome</keyword>
<protein>
    <submittedName>
        <fullName evidence="1">1-aminocyclopropane-1-carboxylate oxidase-like 2</fullName>
    </submittedName>
</protein>
<name>A0ACC1YGX1_MELAZ</name>